<feature type="transmembrane region" description="Helical" evidence="2">
    <location>
        <begin position="258"/>
        <end position="278"/>
    </location>
</feature>
<evidence type="ECO:0000313" key="6">
    <source>
        <dbReference type="Proteomes" id="UP001321249"/>
    </source>
</evidence>
<feature type="transmembrane region" description="Helical" evidence="2">
    <location>
        <begin position="103"/>
        <end position="121"/>
    </location>
</feature>
<name>A0AAJ5ZDV6_9CHLR</name>
<organism evidence="4 5">
    <name type="scientific">Candidatus Lucifugimonas marina</name>
    <dbReference type="NCBI Taxonomy" id="3038979"/>
    <lineage>
        <taxon>Bacteria</taxon>
        <taxon>Bacillati</taxon>
        <taxon>Chloroflexota</taxon>
        <taxon>Dehalococcoidia</taxon>
        <taxon>SAR202 cluster</taxon>
        <taxon>Candidatus Lucifugimonadales</taxon>
        <taxon>Candidatus Lucifugimonadaceae</taxon>
        <taxon>Candidatus Lucifugimonas</taxon>
    </lineage>
</organism>
<dbReference type="SUPFAM" id="SSF103473">
    <property type="entry name" value="MFS general substrate transporter"/>
    <property type="match status" value="1"/>
</dbReference>
<dbReference type="EMBL" id="WMBE01000001">
    <property type="protein sequence ID" value="MDG0865610.1"/>
    <property type="molecule type" value="Genomic_DNA"/>
</dbReference>
<feature type="transmembrane region" description="Helical" evidence="2">
    <location>
        <begin position="127"/>
        <end position="154"/>
    </location>
</feature>
<feature type="compositionally biased region" description="Basic and acidic residues" evidence="1">
    <location>
        <begin position="224"/>
        <end position="247"/>
    </location>
</feature>
<dbReference type="Pfam" id="PF07690">
    <property type="entry name" value="MFS_1"/>
    <property type="match status" value="1"/>
</dbReference>
<protein>
    <submittedName>
        <fullName evidence="4">MFS transporter</fullName>
    </submittedName>
</protein>
<evidence type="ECO:0000256" key="2">
    <source>
        <dbReference type="SAM" id="Phobius"/>
    </source>
</evidence>
<keyword evidence="5" id="KW-1185">Reference proteome</keyword>
<dbReference type="GO" id="GO:0022857">
    <property type="term" value="F:transmembrane transporter activity"/>
    <property type="evidence" value="ECO:0007669"/>
    <property type="project" value="InterPro"/>
</dbReference>
<feature type="transmembrane region" description="Helical" evidence="2">
    <location>
        <begin position="415"/>
        <end position="433"/>
    </location>
</feature>
<dbReference type="InterPro" id="IPR036259">
    <property type="entry name" value="MFS_trans_sf"/>
</dbReference>
<proteinExistence type="predicted"/>
<dbReference type="Gene3D" id="1.20.1250.20">
    <property type="entry name" value="MFS general substrate transporter like domains"/>
    <property type="match status" value="1"/>
</dbReference>
<dbReference type="Proteomes" id="UP001219901">
    <property type="component" value="Chromosome"/>
</dbReference>
<feature type="transmembrane region" description="Helical" evidence="2">
    <location>
        <begin position="191"/>
        <end position="212"/>
    </location>
</feature>
<dbReference type="PANTHER" id="PTHR11360:SF308">
    <property type="entry name" value="BLL3089 PROTEIN"/>
    <property type="match status" value="1"/>
</dbReference>
<feature type="transmembrane region" description="Helical" evidence="2">
    <location>
        <begin position="348"/>
        <end position="373"/>
    </location>
</feature>
<reference evidence="5" key="3">
    <citation type="submission" date="2023-06" db="EMBL/GenBank/DDBJ databases">
        <title>Pangenomics reveal diversification of enzyme families and niche specialization in globally abundant SAR202 bacteria.</title>
        <authorList>
            <person name="Saw J.H.W."/>
        </authorList>
    </citation>
    <scope>NUCLEOTIDE SEQUENCE [LARGE SCALE GENOMIC DNA]</scope>
    <source>
        <strain evidence="5">JH1073</strain>
    </source>
</reference>
<evidence type="ECO:0000256" key="1">
    <source>
        <dbReference type="SAM" id="MobiDB-lite"/>
    </source>
</evidence>
<feature type="transmembrane region" description="Helical" evidence="2">
    <location>
        <begin position="161"/>
        <end position="179"/>
    </location>
</feature>
<dbReference type="PANTHER" id="PTHR11360">
    <property type="entry name" value="MONOCARBOXYLATE TRANSPORTER"/>
    <property type="match status" value="1"/>
</dbReference>
<feature type="transmembrane region" description="Helical" evidence="2">
    <location>
        <begin position="290"/>
        <end position="316"/>
    </location>
</feature>
<feature type="region of interest" description="Disordered" evidence="1">
    <location>
        <begin position="223"/>
        <end position="247"/>
    </location>
</feature>
<dbReference type="EMBL" id="CP046147">
    <property type="protein sequence ID" value="WFG39642.1"/>
    <property type="molecule type" value="Genomic_DNA"/>
</dbReference>
<reference evidence="5 6" key="1">
    <citation type="submission" date="2019-11" db="EMBL/GenBank/DDBJ databases">
        <authorList>
            <person name="Cho J.-C."/>
        </authorList>
    </citation>
    <scope>NUCLEOTIDE SEQUENCE [LARGE SCALE GENOMIC DNA]</scope>
    <source>
        <strain evidence="4 5">JH1073</strain>
        <strain evidence="3 6">JH702</strain>
    </source>
</reference>
<evidence type="ECO:0000313" key="5">
    <source>
        <dbReference type="Proteomes" id="UP001219901"/>
    </source>
</evidence>
<dbReference type="InterPro" id="IPR011701">
    <property type="entry name" value="MFS"/>
</dbReference>
<accession>A0AAJ5ZDV6</accession>
<sequence length="447" mass="47696">MQWRGLHFSVVTTKNDTPSPSPPRVARTPFYYGWVILVIAALGSFASAPGQTFTFSVFQDSFINDLNLSSTSVSTLYLFGSLTAAGMIIFVGRSLDRFGPRRMMVFAVVCLGLGAMWLSQVSATWQLFVGFAIMRTMGQGALSLIPATMVSVWFVRKRPMALAIMGLGGAVASGIYPFYGATLIDAFGWRTAWVVIAVTAWALLIIPAIVFIRTSPESIGLLPDGDKAKDSDDSGKPERKSEAREHSWTVKQATRSRILWLLIFAGSAQSLVGTGVAFQQVSIMTSKGLSIGAAAGVFGIMAPTAIAGQFIAGYLANRFQVRYLIAVGQGGLVLAMIVLLNTGELWHAYAYGVVLGLNQGFLMNLNQIVWPAYFGRKNLGSIKGVANFGMMASAALGPLPLALSIDQTGSYTIGLYAYMALPPLCGLAAILAGKPGRAPRSSLQTTS</sequence>
<dbReference type="AlphaFoldDB" id="A0AAJ5ZDV6"/>
<evidence type="ECO:0000313" key="3">
    <source>
        <dbReference type="EMBL" id="MDG0865610.1"/>
    </source>
</evidence>
<keyword evidence="2" id="KW-0812">Transmembrane</keyword>
<feature type="transmembrane region" description="Helical" evidence="2">
    <location>
        <begin position="385"/>
        <end position="403"/>
    </location>
</feature>
<reference evidence="4" key="2">
    <citation type="journal article" date="2023" name="Nat. Commun.">
        <title>Cultivation of marine bacteria of the SAR202 clade.</title>
        <authorList>
            <person name="Lim Y."/>
            <person name="Seo J.H."/>
            <person name="Giovannoni S.J."/>
            <person name="Kang I."/>
            <person name="Cho J.C."/>
        </authorList>
    </citation>
    <scope>NUCLEOTIDE SEQUENCE</scope>
    <source>
        <strain evidence="4">JH1073</strain>
    </source>
</reference>
<feature type="transmembrane region" description="Helical" evidence="2">
    <location>
        <begin position="30"/>
        <end position="48"/>
    </location>
</feature>
<feature type="transmembrane region" description="Helical" evidence="2">
    <location>
        <begin position="323"/>
        <end position="342"/>
    </location>
</feature>
<dbReference type="InterPro" id="IPR050327">
    <property type="entry name" value="Proton-linked_MCT"/>
</dbReference>
<feature type="transmembrane region" description="Helical" evidence="2">
    <location>
        <begin position="68"/>
        <end position="91"/>
    </location>
</feature>
<keyword evidence="2" id="KW-0472">Membrane</keyword>
<keyword evidence="2" id="KW-1133">Transmembrane helix</keyword>
<evidence type="ECO:0000313" key="4">
    <source>
        <dbReference type="EMBL" id="WFG39642.1"/>
    </source>
</evidence>
<dbReference type="Proteomes" id="UP001321249">
    <property type="component" value="Unassembled WGS sequence"/>
</dbReference>
<gene>
    <name evidence="3" type="ORF">GKO46_00800</name>
    <name evidence="4" type="ORF">GKO48_08425</name>
</gene>